<reference evidence="2" key="2">
    <citation type="journal article" date="2022" name="Proc. Natl. Acad. Sci. U.S.A.">
        <title>Diploid-dominant life cycles characterize the early evolution of Fungi.</title>
        <authorList>
            <person name="Amses K.R."/>
            <person name="Simmons D.R."/>
            <person name="Longcore J.E."/>
            <person name="Mondo S.J."/>
            <person name="Seto K."/>
            <person name="Jeronimo G.H."/>
            <person name="Bonds A.E."/>
            <person name="Quandt C.A."/>
            <person name="Davis W.J."/>
            <person name="Chang Y."/>
            <person name="Federici B.A."/>
            <person name="Kuo A."/>
            <person name="LaButti K."/>
            <person name="Pangilinan J."/>
            <person name="Andreopoulos W."/>
            <person name="Tritt A."/>
            <person name="Riley R."/>
            <person name="Hundley H."/>
            <person name="Johnson J."/>
            <person name="Lipzen A."/>
            <person name="Barry K."/>
            <person name="Lang B.F."/>
            <person name="Cuomo C.A."/>
            <person name="Buchler N.E."/>
            <person name="Grigoriev I.V."/>
            <person name="Spatafora J.W."/>
            <person name="Stajich J.E."/>
            <person name="James T.Y."/>
        </authorList>
    </citation>
    <scope>NUCLEOTIDE SEQUENCE</scope>
    <source>
        <strain evidence="2">AG</strain>
    </source>
</reference>
<dbReference type="AlphaFoldDB" id="A0AAD5HDW8"/>
<dbReference type="Proteomes" id="UP001206595">
    <property type="component" value="Unassembled WGS sequence"/>
</dbReference>
<dbReference type="Gene3D" id="1.20.1280.50">
    <property type="match status" value="1"/>
</dbReference>
<comment type="caution">
    <text evidence="2">The sequence shown here is derived from an EMBL/GenBank/DDBJ whole genome shotgun (WGS) entry which is preliminary data.</text>
</comment>
<dbReference type="RefSeq" id="XP_051443587.1">
    <property type="nucleotide sequence ID" value="XM_051589928.1"/>
</dbReference>
<dbReference type="EMBL" id="MU620928">
    <property type="protein sequence ID" value="KAI8578583.1"/>
    <property type="molecule type" value="Genomic_DNA"/>
</dbReference>
<accession>A0AAD5HDW8</accession>
<dbReference type="SMART" id="SM00256">
    <property type="entry name" value="FBOX"/>
    <property type="match status" value="1"/>
</dbReference>
<evidence type="ECO:0000313" key="3">
    <source>
        <dbReference type="Proteomes" id="UP001206595"/>
    </source>
</evidence>
<dbReference type="InterPro" id="IPR001810">
    <property type="entry name" value="F-box_dom"/>
</dbReference>
<proteinExistence type="predicted"/>
<evidence type="ECO:0000313" key="2">
    <source>
        <dbReference type="EMBL" id="KAI8578583.1"/>
    </source>
</evidence>
<protein>
    <recommendedName>
        <fullName evidence="1">F-box domain-containing protein</fullName>
    </recommendedName>
</protein>
<dbReference type="SUPFAM" id="SSF81383">
    <property type="entry name" value="F-box domain"/>
    <property type="match status" value="1"/>
</dbReference>
<dbReference type="PROSITE" id="PS50181">
    <property type="entry name" value="FBOX"/>
    <property type="match status" value="1"/>
</dbReference>
<dbReference type="Pfam" id="PF12937">
    <property type="entry name" value="F-box-like"/>
    <property type="match status" value="1"/>
</dbReference>
<dbReference type="InterPro" id="IPR036047">
    <property type="entry name" value="F-box-like_dom_sf"/>
</dbReference>
<keyword evidence="3" id="KW-1185">Reference proteome</keyword>
<evidence type="ECO:0000259" key="1">
    <source>
        <dbReference type="PROSITE" id="PS50181"/>
    </source>
</evidence>
<name>A0AAD5HDW8_UMBRA</name>
<gene>
    <name evidence="2" type="ORF">K450DRAFT_246549</name>
</gene>
<organism evidence="2 3">
    <name type="scientific">Umbelopsis ramanniana AG</name>
    <dbReference type="NCBI Taxonomy" id="1314678"/>
    <lineage>
        <taxon>Eukaryota</taxon>
        <taxon>Fungi</taxon>
        <taxon>Fungi incertae sedis</taxon>
        <taxon>Mucoromycota</taxon>
        <taxon>Mucoromycotina</taxon>
        <taxon>Umbelopsidomycetes</taxon>
        <taxon>Umbelopsidales</taxon>
        <taxon>Umbelopsidaceae</taxon>
        <taxon>Umbelopsis</taxon>
    </lineage>
</organism>
<feature type="domain" description="F-box" evidence="1">
    <location>
        <begin position="4"/>
        <end position="54"/>
    </location>
</feature>
<dbReference type="GeneID" id="75915273"/>
<reference evidence="2" key="1">
    <citation type="submission" date="2021-06" db="EMBL/GenBank/DDBJ databases">
        <authorList>
            <consortium name="DOE Joint Genome Institute"/>
            <person name="Mondo S.J."/>
            <person name="Amses K.R."/>
            <person name="Simmons D.R."/>
            <person name="Longcore J.E."/>
            <person name="Seto K."/>
            <person name="Alves G.H."/>
            <person name="Bonds A.E."/>
            <person name="Quandt C.A."/>
            <person name="Davis W.J."/>
            <person name="Chang Y."/>
            <person name="Letcher P.M."/>
            <person name="Powell M.J."/>
            <person name="Kuo A."/>
            <person name="Labutti K."/>
            <person name="Pangilinan J."/>
            <person name="Andreopoulos W."/>
            <person name="Tritt A."/>
            <person name="Riley R."/>
            <person name="Hundley H."/>
            <person name="Johnson J."/>
            <person name="Lipzen A."/>
            <person name="Barry K."/>
            <person name="Berbee M.L."/>
            <person name="Buchler N.E."/>
            <person name="Grigoriev I.V."/>
            <person name="Spatafora J.W."/>
            <person name="Stajich J.E."/>
            <person name="James T.Y."/>
        </authorList>
    </citation>
    <scope>NUCLEOTIDE SEQUENCE</scope>
    <source>
        <strain evidence="2">AG</strain>
    </source>
</reference>
<sequence length="601" mass="69750">MLLDKQTGGLPPELKFQIFRHLDISDLLNASASCKFWYLALCDEVIWEAAYAKLTRGYPIHQFVVTDCVRSVTRPKFVQLDGSEDLSAQWLDDWTQSWKQRSVFAVHVLNIQREVTSAAQQKTMMFDPPKSTPLYSAAFIQNIETALGAPFPIDFVLYLLYFSPYLTFSAFDSHPPCALASGPIFQQEPWWKSTNAIIQFSTVYPSSKRLEDLSQAAIEFMYSTRMACFGLADWTFGFPTKEFLTLLLDANWNLQGQLPGVISRHGLRVDFQGMKSGIGKVFRQTQENKTYELCCIAESFTDYLIQYVATAITTGYLPSWTLMGYNDLMSTLPRLDGLPVSILIPQAQDWSIAHYLPTYYSQEMICRFPSYEAHVYYDSYADHLSWLTAEALDNPDHVHLPDPPVHIANGFYTRRWQPYLQFVVSQNGIDVPNSLLELEELSVSQPASQHINQDIYRLERQLIDDWIQTSPNTVKTCKYKSDTELQEIQRKTDRLQSEVFQLFTQRLPFILYYSQHIDGLCYLHTYKHFLDHLECLKSRKFKYNALDLDFVEDRFRYLLNWMRGVYLNHRYYIDWQPGINDASESTLDWSEVAVRANSLVR</sequence>